<accession>A0A158KU15</accession>
<dbReference type="EMBL" id="FCOL02000133">
    <property type="protein sequence ID" value="SAL84666.1"/>
    <property type="molecule type" value="Genomic_DNA"/>
</dbReference>
<dbReference type="Gene3D" id="2.30.38.10">
    <property type="entry name" value="Luciferase, Domain 3"/>
    <property type="match status" value="1"/>
</dbReference>
<evidence type="ECO:0000256" key="1">
    <source>
        <dbReference type="ARBA" id="ARBA00006432"/>
    </source>
</evidence>
<feature type="domain" description="AMP-binding enzyme C-terminal" evidence="5">
    <location>
        <begin position="76"/>
        <end position="156"/>
    </location>
</feature>
<evidence type="ECO:0000313" key="6">
    <source>
        <dbReference type="EMBL" id="SAL84666.1"/>
    </source>
</evidence>
<keyword evidence="4" id="KW-0443">Lipid metabolism</keyword>
<dbReference type="Proteomes" id="UP000054925">
    <property type="component" value="Unassembled WGS sequence"/>
</dbReference>
<organism evidence="6 7">
    <name type="scientific">Caballeronia terrestris</name>
    <dbReference type="NCBI Taxonomy" id="1226301"/>
    <lineage>
        <taxon>Bacteria</taxon>
        <taxon>Pseudomonadati</taxon>
        <taxon>Pseudomonadota</taxon>
        <taxon>Betaproteobacteria</taxon>
        <taxon>Burkholderiales</taxon>
        <taxon>Burkholderiaceae</taxon>
        <taxon>Caballeronia</taxon>
    </lineage>
</organism>
<evidence type="ECO:0000256" key="3">
    <source>
        <dbReference type="ARBA" id="ARBA00022832"/>
    </source>
</evidence>
<keyword evidence="7" id="KW-1185">Reference proteome</keyword>
<evidence type="ECO:0000256" key="4">
    <source>
        <dbReference type="ARBA" id="ARBA00023098"/>
    </source>
</evidence>
<dbReference type="SUPFAM" id="SSF56801">
    <property type="entry name" value="Acetyl-CoA synthetase-like"/>
    <property type="match status" value="1"/>
</dbReference>
<reference evidence="6" key="1">
    <citation type="submission" date="2016-01" db="EMBL/GenBank/DDBJ databases">
        <authorList>
            <person name="Peeters C."/>
        </authorList>
    </citation>
    <scope>NUCLEOTIDE SEQUENCE [LARGE SCALE GENOMIC DNA]</scope>
    <source>
        <strain evidence="6">LMG 22937</strain>
    </source>
</reference>
<dbReference type="PANTHER" id="PTHR43859">
    <property type="entry name" value="ACYL-ACTIVATING ENZYME"/>
    <property type="match status" value="1"/>
</dbReference>
<gene>
    <name evidence="6" type="ORF">AWB67_06741</name>
</gene>
<evidence type="ECO:0000259" key="5">
    <source>
        <dbReference type="Pfam" id="PF13193"/>
    </source>
</evidence>
<name>A0A158KU15_9BURK</name>
<evidence type="ECO:0000256" key="2">
    <source>
        <dbReference type="ARBA" id="ARBA00022598"/>
    </source>
</evidence>
<dbReference type="GO" id="GO:0016874">
    <property type="term" value="F:ligase activity"/>
    <property type="evidence" value="ECO:0007669"/>
    <property type="project" value="UniProtKB-KW"/>
</dbReference>
<evidence type="ECO:0000313" key="7">
    <source>
        <dbReference type="Proteomes" id="UP000054925"/>
    </source>
</evidence>
<dbReference type="FunFam" id="3.30.300.30:FF:000008">
    <property type="entry name" value="2,3-dihydroxybenzoate-AMP ligase"/>
    <property type="match status" value="1"/>
</dbReference>
<dbReference type="InterPro" id="IPR025110">
    <property type="entry name" value="AMP-bd_C"/>
</dbReference>
<dbReference type="GO" id="GO:0006631">
    <property type="term" value="P:fatty acid metabolic process"/>
    <property type="evidence" value="ECO:0007669"/>
    <property type="project" value="UniProtKB-KW"/>
</dbReference>
<protein>
    <submittedName>
        <fullName evidence="6">AMP-dependent synthetase and ligase</fullName>
    </submittedName>
</protein>
<comment type="similarity">
    <text evidence="1">Belongs to the ATP-dependent AMP-binding enzyme family.</text>
</comment>
<keyword evidence="2 6" id="KW-0436">Ligase</keyword>
<dbReference type="Pfam" id="PF13193">
    <property type="entry name" value="AMP-binding_C"/>
    <property type="match status" value="1"/>
</dbReference>
<dbReference type="Gene3D" id="3.30.300.30">
    <property type="match status" value="1"/>
</dbReference>
<sequence>MEDVAHDGSAYGEIVVRAPWLTQGYLNNPEASAHLWDGGYLHTQDIANIDTSGNVQITDRIKDVIKSGGEWISSLEIESLISLHPGVAEVAVIGIKDEKWGERPVALVVLEEDAEITEDDVKQHVMSFSKTGRISKYAVPQIVRFVDSLQKTSVGKTNKKWLREQFA</sequence>
<dbReference type="PANTHER" id="PTHR43859:SF4">
    <property type="entry name" value="BUTANOATE--COA LIGASE AAE1-RELATED"/>
    <property type="match status" value="1"/>
</dbReference>
<keyword evidence="3" id="KW-0276">Fatty acid metabolism</keyword>
<dbReference type="InterPro" id="IPR045851">
    <property type="entry name" value="AMP-bd_C_sf"/>
</dbReference>
<proteinExistence type="inferred from homology"/>
<comment type="caution">
    <text evidence="6">The sequence shown here is derived from an EMBL/GenBank/DDBJ whole genome shotgun (WGS) entry which is preliminary data.</text>
</comment>
<dbReference type="AlphaFoldDB" id="A0A158KU15"/>